<dbReference type="Proteomes" id="UP000177751">
    <property type="component" value="Unassembled WGS sequence"/>
</dbReference>
<protein>
    <recommendedName>
        <fullName evidence="3">DUF192 domain-containing protein</fullName>
    </recommendedName>
</protein>
<dbReference type="InterPro" id="IPR003795">
    <property type="entry name" value="DUF192"/>
</dbReference>
<dbReference type="AlphaFoldDB" id="A0A1G2JD79"/>
<name>A0A1G2JD79_9BACT</name>
<dbReference type="Gene3D" id="2.60.120.1140">
    <property type="entry name" value="Protein of unknown function DUF192"/>
    <property type="match status" value="1"/>
</dbReference>
<comment type="caution">
    <text evidence="1">The sequence shown here is derived from an EMBL/GenBank/DDBJ whole genome shotgun (WGS) entry which is preliminary data.</text>
</comment>
<proteinExistence type="predicted"/>
<organism evidence="1 2">
    <name type="scientific">Candidatus Staskawiczbacteria bacterium RIFOXYC1_FULL_38_18</name>
    <dbReference type="NCBI Taxonomy" id="1802229"/>
    <lineage>
        <taxon>Bacteria</taxon>
        <taxon>Candidatus Staskawicziibacteriota</taxon>
    </lineage>
</organism>
<dbReference type="InterPro" id="IPR038695">
    <property type="entry name" value="Saro_0823-like_sf"/>
</dbReference>
<gene>
    <name evidence="1" type="ORF">A2401_03680</name>
</gene>
<evidence type="ECO:0000313" key="1">
    <source>
        <dbReference type="EMBL" id="OGZ84380.1"/>
    </source>
</evidence>
<dbReference type="PANTHER" id="PTHR37953:SF1">
    <property type="entry name" value="UPF0127 PROTEIN MJ1496"/>
    <property type="match status" value="1"/>
</dbReference>
<accession>A0A1G2JD79</accession>
<dbReference type="EMBL" id="MHPP01000018">
    <property type="protein sequence ID" value="OGZ84380.1"/>
    <property type="molecule type" value="Genomic_DNA"/>
</dbReference>
<sequence length="166" mass="18892">MEFKIKAIILIVLTVFLGLAFFYSTEVLFAPSQFKILGQEVCFKSDCFLVQLAKTPAQRETGLMYKEKLDKNNGMFFVFDNESIYPFWMKNTLIPLDIIWIDKNYKVVFVFEKAQPCLPDRQAGNQVNCPLIVPSKKASYVLEINAGLSKEFDIKTGDSVQVTPGL</sequence>
<evidence type="ECO:0000313" key="2">
    <source>
        <dbReference type="Proteomes" id="UP000177751"/>
    </source>
</evidence>
<evidence type="ECO:0008006" key="3">
    <source>
        <dbReference type="Google" id="ProtNLM"/>
    </source>
</evidence>
<dbReference type="PANTHER" id="PTHR37953">
    <property type="entry name" value="UPF0127 PROTEIN MJ1496"/>
    <property type="match status" value="1"/>
</dbReference>
<reference evidence="1 2" key="1">
    <citation type="journal article" date="2016" name="Nat. Commun.">
        <title>Thousands of microbial genomes shed light on interconnected biogeochemical processes in an aquifer system.</title>
        <authorList>
            <person name="Anantharaman K."/>
            <person name="Brown C.T."/>
            <person name="Hug L.A."/>
            <person name="Sharon I."/>
            <person name="Castelle C.J."/>
            <person name="Probst A.J."/>
            <person name="Thomas B.C."/>
            <person name="Singh A."/>
            <person name="Wilkins M.J."/>
            <person name="Karaoz U."/>
            <person name="Brodie E.L."/>
            <person name="Williams K.H."/>
            <person name="Hubbard S.S."/>
            <person name="Banfield J.F."/>
        </authorList>
    </citation>
    <scope>NUCLEOTIDE SEQUENCE [LARGE SCALE GENOMIC DNA]</scope>
</reference>
<dbReference type="STRING" id="1802229.A2401_03680"/>
<dbReference type="Pfam" id="PF02643">
    <property type="entry name" value="DUF192"/>
    <property type="match status" value="1"/>
</dbReference>